<dbReference type="InterPro" id="IPR045269">
    <property type="entry name" value="Atg1-like"/>
</dbReference>
<evidence type="ECO:0000313" key="3">
    <source>
        <dbReference type="Proteomes" id="UP001177023"/>
    </source>
</evidence>
<protein>
    <recommendedName>
        <fullName evidence="1">Protein kinase domain-containing protein</fullName>
    </recommendedName>
</protein>
<proteinExistence type="predicted"/>
<dbReference type="GO" id="GO:0010506">
    <property type="term" value="P:regulation of autophagy"/>
    <property type="evidence" value="ECO:0007669"/>
    <property type="project" value="InterPro"/>
</dbReference>
<dbReference type="GO" id="GO:0006914">
    <property type="term" value="P:autophagy"/>
    <property type="evidence" value="ECO:0007669"/>
    <property type="project" value="UniProtKB-ARBA"/>
</dbReference>
<dbReference type="Proteomes" id="UP001177023">
    <property type="component" value="Unassembled WGS sequence"/>
</dbReference>
<dbReference type="PROSITE" id="PS00108">
    <property type="entry name" value="PROTEIN_KINASE_ST"/>
    <property type="match status" value="1"/>
</dbReference>
<dbReference type="EMBL" id="CATQJA010002704">
    <property type="protein sequence ID" value="CAJ0585417.1"/>
    <property type="molecule type" value="Genomic_DNA"/>
</dbReference>
<dbReference type="PROSITE" id="PS50011">
    <property type="entry name" value="PROTEIN_KINASE_DOM"/>
    <property type="match status" value="1"/>
</dbReference>
<dbReference type="GO" id="GO:0005737">
    <property type="term" value="C:cytoplasm"/>
    <property type="evidence" value="ECO:0007669"/>
    <property type="project" value="TreeGrafter"/>
</dbReference>
<dbReference type="PANTHER" id="PTHR24348:SF68">
    <property type="entry name" value="SERINE_THREONINE-PROTEIN KINASE ATG1C"/>
    <property type="match status" value="1"/>
</dbReference>
<dbReference type="SUPFAM" id="SSF56112">
    <property type="entry name" value="Protein kinase-like (PK-like)"/>
    <property type="match status" value="1"/>
</dbReference>
<dbReference type="InterPro" id="IPR000719">
    <property type="entry name" value="Prot_kinase_dom"/>
</dbReference>
<reference evidence="2" key="1">
    <citation type="submission" date="2023-06" db="EMBL/GenBank/DDBJ databases">
        <authorList>
            <person name="Delattre M."/>
        </authorList>
    </citation>
    <scope>NUCLEOTIDE SEQUENCE</scope>
    <source>
        <strain evidence="2">AF72</strain>
    </source>
</reference>
<comment type="caution">
    <text evidence="2">The sequence shown here is derived from an EMBL/GenBank/DDBJ whole genome shotgun (WGS) entry which is preliminary data.</text>
</comment>
<gene>
    <name evidence="2" type="ORF">MSPICULIGERA_LOCUS23440</name>
</gene>
<feature type="non-terminal residue" evidence="2">
    <location>
        <position position="1"/>
    </location>
</feature>
<dbReference type="Pfam" id="PF00069">
    <property type="entry name" value="Pkinase"/>
    <property type="match status" value="1"/>
</dbReference>
<dbReference type="GO" id="GO:0004674">
    <property type="term" value="F:protein serine/threonine kinase activity"/>
    <property type="evidence" value="ECO:0007669"/>
    <property type="project" value="InterPro"/>
</dbReference>
<feature type="domain" description="Protein kinase" evidence="1">
    <location>
        <begin position="1"/>
        <end position="110"/>
    </location>
</feature>
<sequence>MHHAGVVHLDIKPDNILLNNHTGVAKICDTGLATWLVRGQMDGCCGTDAYMAPEVRARSYDGRLADAWSLGAALYFNLTGMPPCESPVMADDGYRQIIRVVYKAGQYITR</sequence>
<dbReference type="InterPro" id="IPR011009">
    <property type="entry name" value="Kinase-like_dom_sf"/>
</dbReference>
<evidence type="ECO:0000313" key="2">
    <source>
        <dbReference type="EMBL" id="CAJ0585417.1"/>
    </source>
</evidence>
<name>A0AA36DEX3_9BILA</name>
<dbReference type="InterPro" id="IPR008271">
    <property type="entry name" value="Ser/Thr_kinase_AS"/>
</dbReference>
<dbReference type="GO" id="GO:0005524">
    <property type="term" value="F:ATP binding"/>
    <property type="evidence" value="ECO:0007669"/>
    <property type="project" value="InterPro"/>
</dbReference>
<keyword evidence="3" id="KW-1185">Reference proteome</keyword>
<dbReference type="PANTHER" id="PTHR24348">
    <property type="entry name" value="SERINE/THREONINE-PROTEIN KINASE UNC-51-RELATED"/>
    <property type="match status" value="1"/>
</dbReference>
<organism evidence="2 3">
    <name type="scientific">Mesorhabditis spiculigera</name>
    <dbReference type="NCBI Taxonomy" id="96644"/>
    <lineage>
        <taxon>Eukaryota</taxon>
        <taxon>Metazoa</taxon>
        <taxon>Ecdysozoa</taxon>
        <taxon>Nematoda</taxon>
        <taxon>Chromadorea</taxon>
        <taxon>Rhabditida</taxon>
        <taxon>Rhabditina</taxon>
        <taxon>Rhabditomorpha</taxon>
        <taxon>Rhabditoidea</taxon>
        <taxon>Rhabditidae</taxon>
        <taxon>Mesorhabditinae</taxon>
        <taxon>Mesorhabditis</taxon>
    </lineage>
</organism>
<dbReference type="Gene3D" id="1.10.510.10">
    <property type="entry name" value="Transferase(Phosphotransferase) domain 1"/>
    <property type="match status" value="1"/>
</dbReference>
<dbReference type="AlphaFoldDB" id="A0AA36DEX3"/>
<evidence type="ECO:0000259" key="1">
    <source>
        <dbReference type="PROSITE" id="PS50011"/>
    </source>
</evidence>
<accession>A0AA36DEX3</accession>